<comment type="caution">
    <text evidence="2">The sequence shown here is derived from an EMBL/GenBank/DDBJ whole genome shotgun (WGS) entry which is preliminary data.</text>
</comment>
<evidence type="ECO:0000313" key="2">
    <source>
        <dbReference type="EMBL" id="KOO35588.1"/>
    </source>
</evidence>
<organism evidence="2 3">
    <name type="scientific">Chrysochromulina tobinii</name>
    <dbReference type="NCBI Taxonomy" id="1460289"/>
    <lineage>
        <taxon>Eukaryota</taxon>
        <taxon>Haptista</taxon>
        <taxon>Haptophyta</taxon>
        <taxon>Prymnesiophyceae</taxon>
        <taxon>Prymnesiales</taxon>
        <taxon>Chrysochromulinaceae</taxon>
        <taxon>Chrysochromulina</taxon>
    </lineage>
</organism>
<dbReference type="Proteomes" id="UP000037460">
    <property type="component" value="Unassembled WGS sequence"/>
</dbReference>
<evidence type="ECO:0000256" key="1">
    <source>
        <dbReference type="SAM" id="Coils"/>
    </source>
</evidence>
<gene>
    <name evidence="2" type="ORF">Ctob_013472</name>
</gene>
<proteinExistence type="predicted"/>
<dbReference type="EMBL" id="JWZX01000813">
    <property type="protein sequence ID" value="KOO35588.1"/>
    <property type="molecule type" value="Genomic_DNA"/>
</dbReference>
<accession>A0A0M0KAZ2</accession>
<keyword evidence="3" id="KW-1185">Reference proteome</keyword>
<name>A0A0M0KAZ2_9EUKA</name>
<dbReference type="OrthoDB" id="273230at2759"/>
<reference evidence="3" key="1">
    <citation type="journal article" date="2015" name="PLoS Genet.">
        <title>Genome Sequence and Transcriptome Analyses of Chrysochromulina tobin: Metabolic Tools for Enhanced Algal Fitness in the Prominent Order Prymnesiales (Haptophyceae).</title>
        <authorList>
            <person name="Hovde B.T."/>
            <person name="Deodato C.R."/>
            <person name="Hunsperger H.M."/>
            <person name="Ryken S.A."/>
            <person name="Yost W."/>
            <person name="Jha R.K."/>
            <person name="Patterson J."/>
            <person name="Monnat R.J. Jr."/>
            <person name="Barlow S.B."/>
            <person name="Starkenburg S.R."/>
            <person name="Cattolico R.A."/>
        </authorList>
    </citation>
    <scope>NUCLEOTIDE SEQUENCE</scope>
    <source>
        <strain evidence="3">CCMP291</strain>
    </source>
</reference>
<dbReference type="PANTHER" id="PTHR35706">
    <property type="entry name" value="F14O23.11 PROTEIN"/>
    <property type="match status" value="1"/>
</dbReference>
<keyword evidence="1" id="KW-0175">Coiled coil</keyword>
<dbReference type="AlphaFoldDB" id="A0A0M0KAZ2"/>
<dbReference type="PANTHER" id="PTHR35706:SF1">
    <property type="entry name" value="EMBRYOGENESIS-LIKE PROTEIN"/>
    <property type="match status" value="1"/>
</dbReference>
<evidence type="ECO:0000313" key="3">
    <source>
        <dbReference type="Proteomes" id="UP000037460"/>
    </source>
</evidence>
<sequence length="93" mass="10602">MTAESIAEELSELYGEARELMEDAEDSLGKVYFVDDLNEAREAIEQMIKRFEDARTQLPPAEAEQLVQIVGLKMEELRSRLATMDENLIHGDD</sequence>
<protein>
    <submittedName>
        <fullName evidence="2">Uncharacterized protein</fullName>
    </submittedName>
</protein>
<feature type="coiled-coil region" evidence="1">
    <location>
        <begin position="3"/>
        <end position="57"/>
    </location>
</feature>
<dbReference type="InterPro" id="IPR053325">
    <property type="entry name" value="H3-Acetyl_Activator"/>
</dbReference>